<dbReference type="GO" id="GO:0015190">
    <property type="term" value="F:L-leucine transmembrane transporter activity"/>
    <property type="evidence" value="ECO:0007669"/>
    <property type="project" value="TreeGrafter"/>
</dbReference>
<dbReference type="eggNOG" id="COG1114">
    <property type="taxonomic scope" value="Bacteria"/>
</dbReference>
<keyword evidence="6 9" id="KW-0029">Amino-acid transport</keyword>
<keyword evidence="3 9" id="KW-0813">Transport</keyword>
<keyword evidence="5 9" id="KW-0812">Transmembrane</keyword>
<feature type="transmembrane region" description="Helical" evidence="9">
    <location>
        <begin position="121"/>
        <end position="143"/>
    </location>
</feature>
<dbReference type="InterPro" id="IPR004685">
    <property type="entry name" value="Brnchd-chn_aa_trnsp_Livcs"/>
</dbReference>
<evidence type="ECO:0000256" key="6">
    <source>
        <dbReference type="ARBA" id="ARBA00022970"/>
    </source>
</evidence>
<evidence type="ECO:0000256" key="9">
    <source>
        <dbReference type="RuleBase" id="RU362122"/>
    </source>
</evidence>
<dbReference type="PANTHER" id="PTHR30588:SF0">
    <property type="entry name" value="BRANCHED-CHAIN AMINO ACID PERMEASE BRNQ"/>
    <property type="match status" value="1"/>
</dbReference>
<dbReference type="GO" id="GO:0015188">
    <property type="term" value="F:L-isoleucine transmembrane transporter activity"/>
    <property type="evidence" value="ECO:0007669"/>
    <property type="project" value="TreeGrafter"/>
</dbReference>
<feature type="transmembrane region" description="Helical" evidence="9">
    <location>
        <begin position="43"/>
        <end position="68"/>
    </location>
</feature>
<gene>
    <name evidence="10" type="ORF">LOSG293_080260</name>
</gene>
<evidence type="ECO:0000256" key="3">
    <source>
        <dbReference type="ARBA" id="ARBA00022448"/>
    </source>
</evidence>
<dbReference type="GO" id="GO:0005304">
    <property type="term" value="F:L-valine transmembrane transporter activity"/>
    <property type="evidence" value="ECO:0007669"/>
    <property type="project" value="TreeGrafter"/>
</dbReference>
<evidence type="ECO:0000256" key="7">
    <source>
        <dbReference type="ARBA" id="ARBA00022989"/>
    </source>
</evidence>
<dbReference type="Proteomes" id="UP000028700">
    <property type="component" value="Unassembled WGS sequence"/>
</dbReference>
<keyword evidence="11" id="KW-1185">Reference proteome</keyword>
<dbReference type="PANTHER" id="PTHR30588">
    <property type="entry name" value="BRANCHED-CHAIN AMINO ACID TRANSPORT SYSTEM 2 CARRIER PROTEIN"/>
    <property type="match status" value="1"/>
</dbReference>
<evidence type="ECO:0000256" key="5">
    <source>
        <dbReference type="ARBA" id="ARBA00022692"/>
    </source>
</evidence>
<dbReference type="GO" id="GO:0015820">
    <property type="term" value="P:L-leucine transport"/>
    <property type="evidence" value="ECO:0007669"/>
    <property type="project" value="TreeGrafter"/>
</dbReference>
<protein>
    <recommendedName>
        <fullName evidence="9">Branched-chain amino acid transport system carrier protein</fullName>
    </recommendedName>
</protein>
<evidence type="ECO:0000313" key="11">
    <source>
        <dbReference type="Proteomes" id="UP000028700"/>
    </source>
</evidence>
<evidence type="ECO:0000256" key="8">
    <source>
        <dbReference type="ARBA" id="ARBA00023136"/>
    </source>
</evidence>
<reference evidence="10" key="1">
    <citation type="journal article" date="2014" name="Genome Announc.">
        <title>Draft Genome Sequence of Lactobacillus oryzae Strain SG293T.</title>
        <authorList>
            <person name="Tanizawa Y."/>
            <person name="Fujisawa T."/>
            <person name="Mochizuki T."/>
            <person name="Kaminuma E."/>
            <person name="Nakamura Y."/>
            <person name="Tohno M."/>
        </authorList>
    </citation>
    <scope>NUCLEOTIDE SEQUENCE [LARGE SCALE GENOMIC DNA]</scope>
    <source>
        <strain evidence="10">SG293</strain>
    </source>
</reference>
<comment type="caution">
    <text evidence="9">Lacks conserved residue(s) required for the propagation of feature annotation.</text>
</comment>
<sequence length="161" mass="17553">MEQTRKFTWKELIVVASMLFGMYFGATNLTFPVQIGQQSGSAFASSIIGFIITGTILPLLGVAAIAITRTSGVFELARPIGKTYVLIFTVILYIAIGPAFATPRTATVPFEFGIATHVSAASAPMWLFIYSAAFFVCVTLLSLNRHKIADYLGRYLNPLFI</sequence>
<dbReference type="EMBL" id="BBJM01000008">
    <property type="protein sequence ID" value="GAK47540.1"/>
    <property type="molecule type" value="Genomic_DNA"/>
</dbReference>
<keyword evidence="8 9" id="KW-0472">Membrane</keyword>
<organism evidence="10 11">
    <name type="scientific">Secundilactobacillus oryzae JCM 18671</name>
    <dbReference type="NCBI Taxonomy" id="1291743"/>
    <lineage>
        <taxon>Bacteria</taxon>
        <taxon>Bacillati</taxon>
        <taxon>Bacillota</taxon>
        <taxon>Bacilli</taxon>
        <taxon>Lactobacillales</taxon>
        <taxon>Lactobacillaceae</taxon>
        <taxon>Secundilactobacillus</taxon>
    </lineage>
</organism>
<comment type="function">
    <text evidence="9">Component of the transport system for branched-chain amino acids.</text>
</comment>
<comment type="caution">
    <text evidence="10">The sequence shown here is derived from an EMBL/GenBank/DDBJ whole genome shotgun (WGS) entry which is preliminary data.</text>
</comment>
<evidence type="ECO:0000313" key="10">
    <source>
        <dbReference type="EMBL" id="GAK47540.1"/>
    </source>
</evidence>
<proteinExistence type="inferred from homology"/>
<name>A0A081BHM2_9LACO</name>
<dbReference type="GO" id="GO:0005886">
    <property type="term" value="C:plasma membrane"/>
    <property type="evidence" value="ECO:0007669"/>
    <property type="project" value="UniProtKB-SubCell"/>
</dbReference>
<accession>A0A081BHM2</accession>
<evidence type="ECO:0000256" key="2">
    <source>
        <dbReference type="ARBA" id="ARBA00008540"/>
    </source>
</evidence>
<feature type="transmembrane region" description="Helical" evidence="9">
    <location>
        <begin position="80"/>
        <end position="101"/>
    </location>
</feature>
<keyword evidence="7 9" id="KW-1133">Transmembrane helix</keyword>
<keyword evidence="4" id="KW-1003">Cell membrane</keyword>
<evidence type="ECO:0000256" key="1">
    <source>
        <dbReference type="ARBA" id="ARBA00004651"/>
    </source>
</evidence>
<evidence type="ECO:0000256" key="4">
    <source>
        <dbReference type="ARBA" id="ARBA00022475"/>
    </source>
</evidence>
<dbReference type="Pfam" id="PF05525">
    <property type="entry name" value="Branch_AA_trans"/>
    <property type="match status" value="1"/>
</dbReference>
<feature type="transmembrane region" description="Helical" evidence="9">
    <location>
        <begin position="12"/>
        <end position="31"/>
    </location>
</feature>
<dbReference type="STRING" id="1291743.LOSG293_080260"/>
<comment type="subcellular location">
    <subcellularLocation>
        <location evidence="1 9">Cell membrane</location>
        <topology evidence="1 9">Multi-pass membrane protein</topology>
    </subcellularLocation>
</comment>
<dbReference type="AlphaFoldDB" id="A0A081BHM2"/>
<dbReference type="GO" id="GO:0015818">
    <property type="term" value="P:isoleucine transport"/>
    <property type="evidence" value="ECO:0007669"/>
    <property type="project" value="TreeGrafter"/>
</dbReference>
<comment type="similarity">
    <text evidence="2 9">Belongs to the branched chain amino acid transporter family.</text>
</comment>
<dbReference type="OrthoDB" id="9783920at2"/>